<dbReference type="EMBL" id="JANJQO010000400">
    <property type="protein sequence ID" value="KAJ2978184.1"/>
    <property type="molecule type" value="Genomic_DNA"/>
</dbReference>
<evidence type="ECO:0000313" key="1">
    <source>
        <dbReference type="EMBL" id="KAJ2978184.1"/>
    </source>
</evidence>
<organism evidence="1 2">
    <name type="scientific">Zarea fungicola</name>
    <dbReference type="NCBI Taxonomy" id="93591"/>
    <lineage>
        <taxon>Eukaryota</taxon>
        <taxon>Fungi</taxon>
        <taxon>Dikarya</taxon>
        <taxon>Ascomycota</taxon>
        <taxon>Pezizomycotina</taxon>
        <taxon>Sordariomycetes</taxon>
        <taxon>Hypocreomycetidae</taxon>
        <taxon>Hypocreales</taxon>
        <taxon>Cordycipitaceae</taxon>
        <taxon>Zarea</taxon>
    </lineage>
</organism>
<sequence length="1038" mass="112659">MYHSGIGGGGFMLIKDHTGSFEFLDFRETAPALSTAEMFAHTDTSSSMGLRSGVPGELRGLEYLHRKYGSLPWSTVMAPAIQLAREGFPVTRDLLRYIGYALEETGEDFIYSDPSWSIDFAPNGTRLGLGDMMTRKRYAATLEKIALRGPEIFYSGHLGQQFVDAAALSGGIMTMDDLRDYKAVVRNCSEIDYRGYRVITTTAPSSGIVIANILKVLNTYDDLFTDKTLNQSTHRLDEAIRFAYGLRTKLGDPDFVDGMQEYQDFLLRDSTVDSIRRRILDTQTHNVSEYNPDGIESIDTPGTSHMAAIDSSGLAISATTSINRLFGNRIVVPESGIIQNNELEDFSTPNTSKSFGYIPSRANYIKPGKRPFSSMSPSMVLYPNGSVFMIAGAAGGSFITTATTQNIIAAIDESLSAAEILAKPRLHDQLVPNHVIFETLYDNATVEYMRTLGHEVAYVPPIASMAHVILVQPDGRSRNHGSVGDSICMSAAAVACGWTCACDEADLDGSDATMICGQRATVELGTSTAKARAHSTTTQPGKLPASAGASPPAHAKLQWHPALFAPQELHLPSSSGSIFPAGRTLSQDPPENTNTDGMPLAMLGQDDRPQRAYSVENEVADEQQNAEHSPLLRGQDQASESEEEERVSLDAYSQPGASRNVLTVTIAASVLILILDVVASVPMTPRLVLFEEIICRNHYSTWGSNAEMDDCKVAPVQSELALINGWKETFDTIPGALVSIPYGILANHIGRANVLLLAVFGNLLSECWIATVCWLPQTLPLRSIWFSGAFQLIGGGGATVISMSYTMIADVCSPQQRTTVANSFHLLKRVDSILSSAIASWLSRDVLLMLVAFFCCQLSRQFSSVLLQFSSYKFSWDYAQASYLLPLRAGINLGVLFLVIPPFLRYLTSQKGFAQWQADKYVTLISGVCLAVGSLLIFLSEQPFTVVVGQSFIALGLTFTVTARSFLTAMVDPRHMSLLYTSVTSVTYAGLIIGGPVFAAAFQWGLKLGGNWVGMPFLIATILFSVATLATSATTVAK</sequence>
<name>A0ACC1NGZ3_9HYPO</name>
<comment type="caution">
    <text evidence="1">The sequence shown here is derived from an EMBL/GenBank/DDBJ whole genome shotgun (WGS) entry which is preliminary data.</text>
</comment>
<proteinExistence type="predicted"/>
<evidence type="ECO:0000313" key="2">
    <source>
        <dbReference type="Proteomes" id="UP001143910"/>
    </source>
</evidence>
<reference evidence="1" key="1">
    <citation type="submission" date="2022-08" db="EMBL/GenBank/DDBJ databases">
        <title>Genome Sequence of Lecanicillium fungicola.</title>
        <authorList>
            <person name="Buettner E."/>
        </authorList>
    </citation>
    <scope>NUCLEOTIDE SEQUENCE</scope>
    <source>
        <strain evidence="1">Babe33</strain>
    </source>
</reference>
<dbReference type="Proteomes" id="UP001143910">
    <property type="component" value="Unassembled WGS sequence"/>
</dbReference>
<keyword evidence="2" id="KW-1185">Reference proteome</keyword>
<accession>A0ACC1NGZ3</accession>
<protein>
    <submittedName>
        <fullName evidence="1">Uncharacterized protein</fullName>
    </submittedName>
</protein>
<gene>
    <name evidence="1" type="ORF">NQ176_g3964</name>
</gene>